<dbReference type="InterPro" id="IPR003492">
    <property type="entry name" value="Battenin_disease_Cln3"/>
</dbReference>
<dbReference type="eggNOG" id="KOG3880">
    <property type="taxonomic scope" value="Eukaryota"/>
</dbReference>
<feature type="compositionally biased region" description="Basic residues" evidence="6">
    <location>
        <begin position="495"/>
        <end position="506"/>
    </location>
</feature>
<protein>
    <recommendedName>
        <fullName evidence="8">CWH43-like N-terminal domain-containing protein</fullName>
    </recommendedName>
</protein>
<evidence type="ECO:0000313" key="9">
    <source>
        <dbReference type="EMBL" id="KJE96814.1"/>
    </source>
</evidence>
<feature type="domain" description="CWH43-like N-terminal" evidence="8">
    <location>
        <begin position="4"/>
        <end position="215"/>
    </location>
</feature>
<dbReference type="Pfam" id="PF02487">
    <property type="entry name" value="CLN3"/>
    <property type="match status" value="2"/>
</dbReference>
<feature type="region of interest" description="Disordered" evidence="6">
    <location>
        <begin position="456"/>
        <end position="554"/>
    </location>
</feature>
<evidence type="ECO:0000256" key="7">
    <source>
        <dbReference type="SAM" id="Phobius"/>
    </source>
</evidence>
<dbReference type="EMBL" id="KE346372">
    <property type="protein sequence ID" value="KJE96814.1"/>
    <property type="molecule type" value="Genomic_DNA"/>
</dbReference>
<feature type="transmembrane region" description="Helical" evidence="7">
    <location>
        <begin position="661"/>
        <end position="677"/>
    </location>
</feature>
<dbReference type="SUPFAM" id="SSF103473">
    <property type="entry name" value="MFS general substrate transporter"/>
    <property type="match status" value="1"/>
</dbReference>
<dbReference type="PANTHER" id="PTHR10981:SF7">
    <property type="entry name" value="BATTENIN"/>
    <property type="match status" value="1"/>
</dbReference>
<feature type="transmembrane region" description="Helical" evidence="7">
    <location>
        <begin position="592"/>
        <end position="610"/>
    </location>
</feature>
<evidence type="ECO:0000256" key="4">
    <source>
        <dbReference type="ARBA" id="ARBA00022989"/>
    </source>
</evidence>
<dbReference type="GO" id="GO:0012505">
    <property type="term" value="C:endomembrane system"/>
    <property type="evidence" value="ECO:0007669"/>
    <property type="project" value="UniProtKB-SubCell"/>
</dbReference>
<feature type="transmembrane region" description="Helical" evidence="7">
    <location>
        <begin position="275"/>
        <end position="296"/>
    </location>
</feature>
<dbReference type="InterPro" id="IPR036259">
    <property type="entry name" value="MFS_trans_sf"/>
</dbReference>
<dbReference type="PhylomeDB" id="A0A0D2X4X4"/>
<feature type="transmembrane region" description="Helical" evidence="7">
    <location>
        <begin position="366"/>
        <end position="390"/>
    </location>
</feature>
<sequence length="755" mass="82122">MGFVLATCFTVTYAVAVAKSDVSALFPYISDTGAEPPQSCIFTLCLNIASFIGIIIIYIRYRIVIDYSRDYDGVRTLNFRSLFLGYIAMFGMMVVGAFQDTAVLTVHLIGAGMVFGCGCIYAIIHCVISRRMGVAGNILLVRQVCAILSACALVSCVSAAAFAYFEGDRPSGSGTAIWDQGTKGFTAHVVSTFSEWIMGTAFLMFFMTFHREFKPLTLDVLVKSIEGPHHAELKPDSTYEDDQLERGGEQMSDVELARPDQSNRPPPTHRPWRNWTAFFLMGMINNLGYVIVNAAAKSIADSFDEDNLIGAVPWANVAFGFVARGLNGAFMKHTSRRSYAARVWLNAAFMVVGLIALAFAPSFGLALAAICVVGMSSSFGESVILGYLRFFKSELVNSWSSGTGFAGIAGTLTYILFSYLGLSNRDTFLITLPSILIYLGAFFFVLVPPSKLASTLSESSNVEPSDPTMTAPDAIVPSASSTSTASSASTSSAGTKRKPSRRKRTSKNSEKQQLLDDDARQSDSDDDGDADADEPLAPGRDRGASHTSYSSTTATGILPGASAQSVNADPDGGLSLPPRETWFAQYWRCTKMVWFVSLQLLLVYVFEYVISGGAAAKVLTKADQDRDNFWYANSYAILGFCYQVGVFISRSSLQVVKFPRVEILTVLQGLNLIIWVVDDVYKFIPLWALLPMMIFVGLLGGASYVNVFHLVLTDENIPNEDRELCINLVAFGITIGITLGCSLILIFDNTFLSNA</sequence>
<feature type="compositionally biased region" description="Low complexity" evidence="6">
    <location>
        <begin position="478"/>
        <end position="493"/>
    </location>
</feature>
<dbReference type="GO" id="GO:0016020">
    <property type="term" value="C:membrane"/>
    <property type="evidence" value="ECO:0007669"/>
    <property type="project" value="InterPro"/>
</dbReference>
<feature type="region of interest" description="Disordered" evidence="6">
    <location>
        <begin position="232"/>
        <end position="269"/>
    </location>
</feature>
<dbReference type="FunCoup" id="A0A0D2X4X4">
    <property type="interactions" value="79"/>
</dbReference>
<feature type="compositionally biased region" description="Basic and acidic residues" evidence="6">
    <location>
        <begin position="507"/>
        <end position="523"/>
    </location>
</feature>
<feature type="transmembrane region" description="Helical" evidence="7">
    <location>
        <begin position="689"/>
        <end position="712"/>
    </location>
</feature>
<dbReference type="OrthoDB" id="5965864at2759"/>
<reference evidence="10" key="1">
    <citation type="submission" date="2011-02" db="EMBL/GenBank/DDBJ databases">
        <title>The Genome Sequence of Capsaspora owczarzaki ATCC 30864.</title>
        <authorList>
            <person name="Russ C."/>
            <person name="Cuomo C."/>
            <person name="Burger G."/>
            <person name="Gray M.W."/>
            <person name="Holland P.W.H."/>
            <person name="King N."/>
            <person name="Lang F.B.F."/>
            <person name="Roger A.J."/>
            <person name="Ruiz-Trillo I."/>
            <person name="Young S.K."/>
            <person name="Zeng Q."/>
            <person name="Gargeya S."/>
            <person name="Alvarado L."/>
            <person name="Berlin A."/>
            <person name="Chapman S.B."/>
            <person name="Chen Z."/>
            <person name="Freedman E."/>
            <person name="Gellesch M."/>
            <person name="Goldberg J."/>
            <person name="Griggs A."/>
            <person name="Gujja S."/>
            <person name="Heilman E."/>
            <person name="Heiman D."/>
            <person name="Howarth C."/>
            <person name="Mehta T."/>
            <person name="Neiman D."/>
            <person name="Pearson M."/>
            <person name="Roberts A."/>
            <person name="Saif S."/>
            <person name="Shea T."/>
            <person name="Shenoy N."/>
            <person name="Sisk P."/>
            <person name="Stolte C."/>
            <person name="Sykes S."/>
            <person name="White J."/>
            <person name="Yandava C."/>
            <person name="Haas B."/>
            <person name="Nusbaum C."/>
            <person name="Birren B."/>
        </authorList>
    </citation>
    <scope>NUCLEOTIDE SEQUENCE</scope>
    <source>
        <strain evidence="10">ATCC 30864</strain>
    </source>
</reference>
<evidence type="ECO:0000259" key="8">
    <source>
        <dbReference type="Pfam" id="PF10277"/>
    </source>
</evidence>
<dbReference type="AlphaFoldDB" id="A0A0D2X4X4"/>
<keyword evidence="4 7" id="KW-1133">Transmembrane helix</keyword>
<feature type="transmembrane region" description="Helical" evidence="7">
    <location>
        <begin position="339"/>
        <end position="360"/>
    </location>
</feature>
<feature type="transmembrane region" description="Helical" evidence="7">
    <location>
        <begin position="79"/>
        <end position="98"/>
    </location>
</feature>
<comment type="similarity">
    <text evidence="2">Belongs to the battenin family.</text>
</comment>
<evidence type="ECO:0000256" key="1">
    <source>
        <dbReference type="ARBA" id="ARBA00004127"/>
    </source>
</evidence>
<feature type="transmembrane region" description="Helical" evidence="7">
    <location>
        <begin position="40"/>
        <end position="59"/>
    </location>
</feature>
<evidence type="ECO:0000256" key="2">
    <source>
        <dbReference type="ARBA" id="ARBA00007467"/>
    </source>
</evidence>
<feature type="transmembrane region" description="Helical" evidence="7">
    <location>
        <begin position="630"/>
        <end position="649"/>
    </location>
</feature>
<organism evidence="9 10">
    <name type="scientific">Capsaspora owczarzaki (strain ATCC 30864)</name>
    <dbReference type="NCBI Taxonomy" id="595528"/>
    <lineage>
        <taxon>Eukaryota</taxon>
        <taxon>Filasterea</taxon>
        <taxon>Capsaspora</taxon>
    </lineage>
</organism>
<name>A0A0D2X4X4_CAPO3</name>
<evidence type="ECO:0000313" key="10">
    <source>
        <dbReference type="Proteomes" id="UP000008743"/>
    </source>
</evidence>
<feature type="transmembrane region" description="Helical" evidence="7">
    <location>
        <begin position="428"/>
        <end position="447"/>
    </location>
</feature>
<comment type="subcellular location">
    <subcellularLocation>
        <location evidence="1">Endomembrane system</location>
        <topology evidence="1">Multi-pass membrane protein</topology>
    </subcellularLocation>
</comment>
<keyword evidence="3 7" id="KW-0812">Transmembrane</keyword>
<dbReference type="Proteomes" id="UP000008743">
    <property type="component" value="Unassembled WGS sequence"/>
</dbReference>
<feature type="compositionally biased region" description="Low complexity" evidence="6">
    <location>
        <begin position="545"/>
        <end position="554"/>
    </location>
</feature>
<feature type="transmembrane region" description="Helical" evidence="7">
    <location>
        <begin position="724"/>
        <end position="747"/>
    </location>
</feature>
<dbReference type="Gene3D" id="1.20.1250.20">
    <property type="entry name" value="MFS general substrate transporter like domains"/>
    <property type="match status" value="1"/>
</dbReference>
<keyword evidence="10" id="KW-1185">Reference proteome</keyword>
<evidence type="ECO:0000256" key="6">
    <source>
        <dbReference type="SAM" id="MobiDB-lite"/>
    </source>
</evidence>
<feature type="compositionally biased region" description="Acidic residues" evidence="6">
    <location>
        <begin position="524"/>
        <end position="534"/>
    </location>
</feature>
<feature type="transmembrane region" description="Helical" evidence="7">
    <location>
        <begin position="185"/>
        <end position="206"/>
    </location>
</feature>
<dbReference type="GO" id="GO:0005773">
    <property type="term" value="C:vacuole"/>
    <property type="evidence" value="ECO:0007669"/>
    <property type="project" value="UniProtKB-ARBA"/>
</dbReference>
<feature type="transmembrane region" description="Helical" evidence="7">
    <location>
        <begin position="104"/>
        <end position="128"/>
    </location>
</feature>
<evidence type="ECO:0000256" key="5">
    <source>
        <dbReference type="ARBA" id="ARBA00023136"/>
    </source>
</evidence>
<proteinExistence type="inferred from homology"/>
<feature type="transmembrane region" description="Helical" evidence="7">
    <location>
        <begin position="402"/>
        <end position="422"/>
    </location>
</feature>
<dbReference type="InterPro" id="IPR019402">
    <property type="entry name" value="CWH43_N"/>
</dbReference>
<dbReference type="PANTHER" id="PTHR10981">
    <property type="entry name" value="BATTENIN"/>
    <property type="match status" value="1"/>
</dbReference>
<feature type="transmembrane region" description="Helical" evidence="7">
    <location>
        <begin position="140"/>
        <end position="165"/>
    </location>
</feature>
<gene>
    <name evidence="9" type="ORF">CAOG_010053</name>
</gene>
<dbReference type="Pfam" id="PF10277">
    <property type="entry name" value="Frag1"/>
    <property type="match status" value="1"/>
</dbReference>
<accession>A0A0D2X4X4</accession>
<dbReference type="PRINTS" id="PR01315">
    <property type="entry name" value="BATTENIN"/>
</dbReference>
<evidence type="ECO:0000256" key="3">
    <source>
        <dbReference type="ARBA" id="ARBA00022692"/>
    </source>
</evidence>
<keyword evidence="5 7" id="KW-0472">Membrane</keyword>
<dbReference type="InParanoid" id="A0A0D2X4X4"/>
<feature type="transmembrane region" description="Helical" evidence="7">
    <location>
        <begin position="308"/>
        <end position="327"/>
    </location>
</feature>